<feature type="compositionally biased region" description="Basic and acidic residues" evidence="1">
    <location>
        <begin position="1"/>
        <end position="25"/>
    </location>
</feature>
<proteinExistence type="predicted"/>
<dbReference type="AlphaFoldDB" id="A0A212CUW1"/>
<evidence type="ECO:0000313" key="3">
    <source>
        <dbReference type="Proteomes" id="UP000242450"/>
    </source>
</evidence>
<feature type="compositionally biased region" description="Polar residues" evidence="1">
    <location>
        <begin position="85"/>
        <end position="95"/>
    </location>
</feature>
<feature type="compositionally biased region" description="Basic and acidic residues" evidence="1">
    <location>
        <begin position="136"/>
        <end position="146"/>
    </location>
</feature>
<feature type="region of interest" description="Disordered" evidence="1">
    <location>
        <begin position="1"/>
        <end position="146"/>
    </location>
</feature>
<evidence type="ECO:0000313" key="2">
    <source>
        <dbReference type="EMBL" id="OWK09743.1"/>
    </source>
</evidence>
<protein>
    <submittedName>
        <fullName evidence="2">Uncharacterized protein</fullName>
    </submittedName>
</protein>
<gene>
    <name evidence="2" type="ORF">Celaphus_00005892</name>
</gene>
<accession>A0A212CUW1</accession>
<feature type="compositionally biased region" description="Basic and acidic residues" evidence="1">
    <location>
        <begin position="63"/>
        <end position="83"/>
    </location>
</feature>
<reference evidence="2 3" key="1">
    <citation type="journal article" date="2018" name="Mol. Genet. Genomics">
        <title>The red deer Cervus elaphus genome CerEla1.0: sequencing, annotating, genes, and chromosomes.</title>
        <authorList>
            <person name="Bana N.A."/>
            <person name="Nyiri A."/>
            <person name="Nagy J."/>
            <person name="Frank K."/>
            <person name="Nagy T."/>
            <person name="Steger V."/>
            <person name="Schiller M."/>
            <person name="Lakatos P."/>
            <person name="Sugar L."/>
            <person name="Horn P."/>
            <person name="Barta E."/>
            <person name="Orosz L."/>
        </authorList>
    </citation>
    <scope>NUCLEOTIDE SEQUENCE [LARGE SCALE GENOMIC DNA]</scope>
    <source>
        <strain evidence="2">Hungarian</strain>
    </source>
</reference>
<dbReference type="EMBL" id="MKHE01000012">
    <property type="protein sequence ID" value="OWK09743.1"/>
    <property type="molecule type" value="Genomic_DNA"/>
</dbReference>
<comment type="caution">
    <text evidence="2">The sequence shown here is derived from an EMBL/GenBank/DDBJ whole genome shotgun (WGS) entry which is preliminary data.</text>
</comment>
<organism evidence="2 3">
    <name type="scientific">Cervus elaphus hippelaphus</name>
    <name type="common">European red deer</name>
    <dbReference type="NCBI Taxonomy" id="46360"/>
    <lineage>
        <taxon>Eukaryota</taxon>
        <taxon>Metazoa</taxon>
        <taxon>Chordata</taxon>
        <taxon>Craniata</taxon>
        <taxon>Vertebrata</taxon>
        <taxon>Euteleostomi</taxon>
        <taxon>Mammalia</taxon>
        <taxon>Eutheria</taxon>
        <taxon>Laurasiatheria</taxon>
        <taxon>Artiodactyla</taxon>
        <taxon>Ruminantia</taxon>
        <taxon>Pecora</taxon>
        <taxon>Cervidae</taxon>
        <taxon>Cervinae</taxon>
        <taxon>Cervus</taxon>
    </lineage>
</organism>
<dbReference type="Proteomes" id="UP000242450">
    <property type="component" value="Chromosome 12"/>
</dbReference>
<keyword evidence="3" id="KW-1185">Reference proteome</keyword>
<name>A0A212CUW1_CEREH</name>
<evidence type="ECO:0000256" key="1">
    <source>
        <dbReference type="SAM" id="MobiDB-lite"/>
    </source>
</evidence>
<sequence length="146" mass="16185">MLEDRSPLKSEPSDESDTNRKPKEAGRKKKKEKKKRRQREHHREARSRRRRSGSRGSEPGAGSERDRPSGGIRDSKGASEKPNHSRQNARLQTQERLVVATRAVKAGTDREGVSDGSCHVGGHAPGPRCTAQGAVHIRERPSRKGV</sequence>
<feature type="compositionally biased region" description="Basic residues" evidence="1">
    <location>
        <begin position="26"/>
        <end position="53"/>
    </location>
</feature>